<feature type="domain" description="N-acetylmuramoyl-L-alanine amidase" evidence="3">
    <location>
        <begin position="73"/>
        <end position="211"/>
    </location>
</feature>
<feature type="chain" id="PRO_5047241662" evidence="2">
    <location>
        <begin position="17"/>
        <end position="225"/>
    </location>
</feature>
<evidence type="ECO:0000259" key="3">
    <source>
        <dbReference type="SMART" id="SM00644"/>
    </source>
</evidence>
<dbReference type="Gene3D" id="3.40.80.10">
    <property type="entry name" value="Peptidoglycan recognition protein-like"/>
    <property type="match status" value="1"/>
</dbReference>
<dbReference type="PANTHER" id="PTHR11022:SF41">
    <property type="entry name" value="PEPTIDOGLYCAN-RECOGNITION PROTEIN LC-RELATED"/>
    <property type="match status" value="1"/>
</dbReference>
<feature type="domain" description="Peptidoglycan recognition protein family" evidence="4">
    <location>
        <begin position="62"/>
        <end position="205"/>
    </location>
</feature>
<dbReference type="InterPro" id="IPR015510">
    <property type="entry name" value="PGRP"/>
</dbReference>
<keyword evidence="2" id="KW-0732">Signal</keyword>
<sequence length="225" mass="24635">MKTLLVILCVATVAYADERCESMGGTCQLDSLACVNGHYRSGLCSGGADRRCCVPSIYCGDVQVITRAQWEARDPISKSTMPTPVDLSFIHHTAGNSCYNIDDCCAQMRSIQNYHMNDNGWNDIGYSFLIGEDGNAYEGRGWGVEGAHTSGYNDVSHGMSFMGTYMSRLPNTAAMDACYDLLQCGKDEGFITRFGHCIQGHRDAGTTSCPGDALYNDMQSWPEYC</sequence>
<comment type="similarity">
    <text evidence="1">Belongs to the N-acetylmuramoyl-L-alanine amidase 2 family.</text>
</comment>
<dbReference type="PANTHER" id="PTHR11022">
    <property type="entry name" value="PEPTIDOGLYCAN RECOGNITION PROTEIN"/>
    <property type="match status" value="1"/>
</dbReference>
<protein>
    <submittedName>
        <fullName evidence="6">Peptidoglycan recognition protein 1-like</fullName>
    </submittedName>
</protein>
<reference evidence="6" key="1">
    <citation type="submission" date="2025-08" db="UniProtKB">
        <authorList>
            <consortium name="RefSeq"/>
        </authorList>
    </citation>
    <scope>IDENTIFICATION</scope>
    <source>
        <tissue evidence="6">Testes</tissue>
    </source>
</reference>
<evidence type="ECO:0000256" key="2">
    <source>
        <dbReference type="SAM" id="SignalP"/>
    </source>
</evidence>
<dbReference type="SMART" id="SM00701">
    <property type="entry name" value="PGRP"/>
    <property type="match status" value="1"/>
</dbReference>
<feature type="signal peptide" evidence="2">
    <location>
        <begin position="1"/>
        <end position="16"/>
    </location>
</feature>
<name>A0ABM0GIE1_SACKO</name>
<evidence type="ECO:0000313" key="6">
    <source>
        <dbReference type="RefSeq" id="XP_002730506.1"/>
    </source>
</evidence>
<dbReference type="InterPro" id="IPR006619">
    <property type="entry name" value="PGRP_domain_met/bac"/>
</dbReference>
<dbReference type="InterPro" id="IPR036505">
    <property type="entry name" value="Amidase/PGRP_sf"/>
</dbReference>
<gene>
    <name evidence="6" type="primary">LOC100376802</name>
</gene>
<evidence type="ECO:0000313" key="5">
    <source>
        <dbReference type="Proteomes" id="UP000694865"/>
    </source>
</evidence>
<proteinExistence type="inferred from homology"/>
<dbReference type="Pfam" id="PF01510">
    <property type="entry name" value="Amidase_2"/>
    <property type="match status" value="1"/>
</dbReference>
<evidence type="ECO:0000256" key="1">
    <source>
        <dbReference type="ARBA" id="ARBA00007553"/>
    </source>
</evidence>
<dbReference type="RefSeq" id="XP_002730506.1">
    <property type="nucleotide sequence ID" value="XM_002730460.2"/>
</dbReference>
<dbReference type="CDD" id="cd06583">
    <property type="entry name" value="PGRP"/>
    <property type="match status" value="1"/>
</dbReference>
<dbReference type="Proteomes" id="UP000694865">
    <property type="component" value="Unplaced"/>
</dbReference>
<organism evidence="5 6">
    <name type="scientific">Saccoglossus kowalevskii</name>
    <name type="common">Acorn worm</name>
    <dbReference type="NCBI Taxonomy" id="10224"/>
    <lineage>
        <taxon>Eukaryota</taxon>
        <taxon>Metazoa</taxon>
        <taxon>Hemichordata</taxon>
        <taxon>Enteropneusta</taxon>
        <taxon>Harrimaniidae</taxon>
        <taxon>Saccoglossus</taxon>
    </lineage>
</organism>
<dbReference type="SUPFAM" id="SSF55846">
    <property type="entry name" value="N-acetylmuramoyl-L-alanine amidase-like"/>
    <property type="match status" value="1"/>
</dbReference>
<keyword evidence="5" id="KW-1185">Reference proteome</keyword>
<evidence type="ECO:0000259" key="4">
    <source>
        <dbReference type="SMART" id="SM00701"/>
    </source>
</evidence>
<dbReference type="GeneID" id="100376802"/>
<accession>A0ABM0GIE1</accession>
<dbReference type="InterPro" id="IPR002502">
    <property type="entry name" value="Amidase_domain"/>
</dbReference>
<dbReference type="SMART" id="SM00644">
    <property type="entry name" value="Ami_2"/>
    <property type="match status" value="1"/>
</dbReference>